<evidence type="ECO:0000313" key="5">
    <source>
        <dbReference type="Proteomes" id="UP000812440"/>
    </source>
</evidence>
<dbReference type="PROSITE" id="PS50106">
    <property type="entry name" value="PDZ"/>
    <property type="match status" value="1"/>
</dbReference>
<dbReference type="SMART" id="SM00228">
    <property type="entry name" value="PDZ"/>
    <property type="match status" value="1"/>
</dbReference>
<dbReference type="InterPro" id="IPR001478">
    <property type="entry name" value="PDZ"/>
</dbReference>
<evidence type="ECO:0000313" key="4">
    <source>
        <dbReference type="EMBL" id="KAG8432346.1"/>
    </source>
</evidence>
<comment type="subcellular location">
    <subcellularLocation>
        <location evidence="1">Cytoplasm</location>
    </subcellularLocation>
</comment>
<dbReference type="Pfam" id="PF00595">
    <property type="entry name" value="PDZ"/>
    <property type="match status" value="1"/>
</dbReference>
<dbReference type="GO" id="GO:0005737">
    <property type="term" value="C:cytoplasm"/>
    <property type="evidence" value="ECO:0007669"/>
    <property type="project" value="UniProtKB-SubCell"/>
</dbReference>
<accession>A0A8T2IQB4</accession>
<dbReference type="AlphaFoldDB" id="A0A8T2IQB4"/>
<keyword evidence="5" id="KW-1185">Reference proteome</keyword>
<dbReference type="Gene3D" id="2.30.42.10">
    <property type="match status" value="1"/>
</dbReference>
<feature type="non-terminal residue" evidence="4">
    <location>
        <position position="1"/>
    </location>
</feature>
<keyword evidence="2" id="KW-0963">Cytoplasm</keyword>
<dbReference type="CDD" id="cd06713">
    <property type="entry name" value="PDZ_tamalin_CYTIP-like"/>
    <property type="match status" value="1"/>
</dbReference>
<dbReference type="InterPro" id="IPR052122">
    <property type="entry name" value="Intracell_Traff_Signaling_Reg"/>
</dbReference>
<dbReference type="SUPFAM" id="SSF50156">
    <property type="entry name" value="PDZ domain-like"/>
    <property type="match status" value="1"/>
</dbReference>
<proteinExistence type="predicted"/>
<gene>
    <name evidence="4" type="ORF">GDO86_016839</name>
</gene>
<dbReference type="EMBL" id="JAACNH010000009">
    <property type="protein sequence ID" value="KAG8432346.1"/>
    <property type="molecule type" value="Genomic_DNA"/>
</dbReference>
<comment type="caution">
    <text evidence="4">The sequence shown here is derived from an EMBL/GenBank/DDBJ whole genome shotgun (WGS) entry which is preliminary data.</text>
</comment>
<name>A0A8T2IQB4_9PIPI</name>
<dbReference type="InterPro" id="IPR036034">
    <property type="entry name" value="PDZ_sf"/>
</dbReference>
<dbReference type="PANTHER" id="PTHR15963:SF1">
    <property type="entry name" value="CYTOHESIN-INTERACTING PROTEIN"/>
    <property type="match status" value="1"/>
</dbReference>
<dbReference type="PANTHER" id="PTHR15963">
    <property type="entry name" value="GENERAL RECEPTOR FOR PHOSPHOINOSITIDES 1-ASSOCIATED SCAFFOLD PROTEIN-RELATED"/>
    <property type="match status" value="1"/>
</dbReference>
<evidence type="ECO:0000256" key="1">
    <source>
        <dbReference type="ARBA" id="ARBA00004496"/>
    </source>
</evidence>
<dbReference type="Proteomes" id="UP000812440">
    <property type="component" value="Chromosome 9"/>
</dbReference>
<dbReference type="OrthoDB" id="10041077at2759"/>
<evidence type="ECO:0000259" key="3">
    <source>
        <dbReference type="PROSITE" id="PS50106"/>
    </source>
</evidence>
<organism evidence="4 5">
    <name type="scientific">Hymenochirus boettgeri</name>
    <name type="common">Congo dwarf clawed frog</name>
    <dbReference type="NCBI Taxonomy" id="247094"/>
    <lineage>
        <taxon>Eukaryota</taxon>
        <taxon>Metazoa</taxon>
        <taxon>Chordata</taxon>
        <taxon>Craniata</taxon>
        <taxon>Vertebrata</taxon>
        <taxon>Euteleostomi</taxon>
        <taxon>Amphibia</taxon>
        <taxon>Batrachia</taxon>
        <taxon>Anura</taxon>
        <taxon>Pipoidea</taxon>
        <taxon>Pipidae</taxon>
        <taxon>Pipinae</taxon>
        <taxon>Hymenochirus</taxon>
    </lineage>
</organism>
<sequence length="306" mass="34442">ACPSRSNSLAESHGKGQTERSLVIIKQDNESFGFEIQTYKLQHQNVQTCEMCTYVCKVHEDSPSDRAGLKTGDMLIDINGICTEGFNHQQTVDLIKASGNHLRIQTVNGTKIRRSELEAKLLYLKQDFREKWAELRTVLRKEQELIYGTVDEQKLQETIDSIQSTIFQNPTASCSFLNKHRVSSGSSWKSQSSSMTDTSDDGLWQMSVFEDDSASEGYSRQSSLDEDFVFMKPNGLYSKKSSLTRHRSISVTSSGSDSTSPNWDTMSLSSLFGTLPRKGRRGSIRKQFLKFIPGVHRSVVEEESPV</sequence>
<reference evidence="4" key="1">
    <citation type="thesis" date="2020" institute="ProQuest LLC" country="789 East Eisenhower Parkway, Ann Arbor, MI, USA">
        <title>Comparative Genomics and Chromosome Evolution.</title>
        <authorList>
            <person name="Mudd A.B."/>
        </authorList>
    </citation>
    <scope>NUCLEOTIDE SEQUENCE</scope>
    <source>
        <strain evidence="4">Female2</strain>
        <tissue evidence="4">Blood</tissue>
    </source>
</reference>
<protein>
    <recommendedName>
        <fullName evidence="3">PDZ domain-containing protein</fullName>
    </recommendedName>
</protein>
<evidence type="ECO:0000256" key="2">
    <source>
        <dbReference type="ARBA" id="ARBA00022490"/>
    </source>
</evidence>
<feature type="domain" description="PDZ" evidence="3">
    <location>
        <begin position="21"/>
        <end position="110"/>
    </location>
</feature>